<keyword evidence="3" id="KW-0698">rRNA processing</keyword>
<dbReference type="AlphaFoldDB" id="A0A0C7NA28"/>
<dbReference type="OrthoDB" id="25675at2759"/>
<dbReference type="GO" id="GO:0000480">
    <property type="term" value="P:endonucleolytic cleavage in 5'-ETS of tricistronic rRNA transcript (SSU-rRNA, 5.8S rRNA, LSU-rRNA)"/>
    <property type="evidence" value="ECO:0007669"/>
    <property type="project" value="EnsemblFungi"/>
</dbReference>
<dbReference type="InterPro" id="IPR057776">
    <property type="entry name" value="UTP23_sensor"/>
</dbReference>
<feature type="region of interest" description="Disordered" evidence="8">
    <location>
        <begin position="169"/>
        <end position="281"/>
    </location>
</feature>
<dbReference type="STRING" id="1245769.A0A0C7NA28"/>
<dbReference type="EMBL" id="LN736367">
    <property type="protein sequence ID" value="CEP63377.1"/>
    <property type="molecule type" value="Genomic_DNA"/>
</dbReference>
<evidence type="ECO:0000256" key="2">
    <source>
        <dbReference type="ARBA" id="ARBA00022517"/>
    </source>
</evidence>
<comment type="function">
    <text evidence="5">Involved in rRNA-processing and ribosome biogenesis.</text>
</comment>
<dbReference type="RefSeq" id="XP_022629594.1">
    <property type="nucleotide sequence ID" value="XM_022770968.1"/>
</dbReference>
<feature type="compositionally biased region" description="Basic and acidic residues" evidence="8">
    <location>
        <begin position="213"/>
        <end position="227"/>
    </location>
</feature>
<dbReference type="GO" id="GO:0000447">
    <property type="term" value="P:endonucleolytic cleavage in ITS1 to separate SSU-rRNA from 5.8S rRNA and LSU-rRNA from tricistronic rRNA transcript (SSU-rRNA, 5.8S rRNA, LSU-rRNA)"/>
    <property type="evidence" value="ECO:0007669"/>
    <property type="project" value="EnsemblFungi"/>
</dbReference>
<dbReference type="Gene3D" id="3.40.50.1010">
    <property type="entry name" value="5'-nuclease"/>
    <property type="match status" value="1"/>
</dbReference>
<dbReference type="InterPro" id="IPR029060">
    <property type="entry name" value="PIN-like_dom_sf"/>
</dbReference>
<evidence type="ECO:0000256" key="1">
    <source>
        <dbReference type="ARBA" id="ARBA00004604"/>
    </source>
</evidence>
<gene>
    <name evidence="10" type="ORF">LALA0_S08e01024g</name>
</gene>
<evidence type="ECO:0000256" key="8">
    <source>
        <dbReference type="SAM" id="MobiDB-lite"/>
    </source>
</evidence>
<dbReference type="GeneID" id="34686878"/>
<proteinExistence type="inferred from homology"/>
<keyword evidence="11" id="KW-1185">Reference proteome</keyword>
<dbReference type="GO" id="GO:0032040">
    <property type="term" value="C:small-subunit processome"/>
    <property type="evidence" value="ECO:0007669"/>
    <property type="project" value="EnsemblFungi"/>
</dbReference>
<accession>A0A0C7NA28</accession>
<evidence type="ECO:0000256" key="3">
    <source>
        <dbReference type="ARBA" id="ARBA00022552"/>
    </source>
</evidence>
<evidence type="ECO:0000256" key="5">
    <source>
        <dbReference type="ARBA" id="ARBA00037300"/>
    </source>
</evidence>
<evidence type="ECO:0000313" key="10">
    <source>
        <dbReference type="EMBL" id="CEP63377.1"/>
    </source>
</evidence>
<protein>
    <recommendedName>
        <fullName evidence="7">U three protein 23</fullName>
    </recommendedName>
</protein>
<organism evidence="10 11">
    <name type="scientific">Lachancea lanzarotensis</name>
    <dbReference type="NCBI Taxonomy" id="1245769"/>
    <lineage>
        <taxon>Eukaryota</taxon>
        <taxon>Fungi</taxon>
        <taxon>Dikarya</taxon>
        <taxon>Ascomycota</taxon>
        <taxon>Saccharomycotina</taxon>
        <taxon>Saccharomycetes</taxon>
        <taxon>Saccharomycetales</taxon>
        <taxon>Saccharomycetaceae</taxon>
        <taxon>Lachancea</taxon>
    </lineage>
</organism>
<evidence type="ECO:0000256" key="6">
    <source>
        <dbReference type="ARBA" id="ARBA00038503"/>
    </source>
</evidence>
<reference evidence="10 11" key="1">
    <citation type="submission" date="2014-12" db="EMBL/GenBank/DDBJ databases">
        <authorList>
            <person name="Neuveglise Cecile"/>
        </authorList>
    </citation>
    <scope>NUCLEOTIDE SEQUENCE [LARGE SCALE GENOMIC DNA]</scope>
    <source>
        <strain evidence="10 11">CBS 12615</strain>
    </source>
</reference>
<dbReference type="Pfam" id="PF24779">
    <property type="entry name" value="UTP23_sensor"/>
    <property type="match status" value="1"/>
</dbReference>
<dbReference type="CDD" id="cd09865">
    <property type="entry name" value="PIN_ScUtp23p-like"/>
    <property type="match status" value="1"/>
</dbReference>
<evidence type="ECO:0000256" key="4">
    <source>
        <dbReference type="ARBA" id="ARBA00023242"/>
    </source>
</evidence>
<keyword evidence="4" id="KW-0539">Nucleus</keyword>
<keyword evidence="2" id="KW-0690">Ribosome biogenesis</keyword>
<evidence type="ECO:0000313" key="11">
    <source>
        <dbReference type="Proteomes" id="UP000054304"/>
    </source>
</evidence>
<feature type="compositionally biased region" description="Low complexity" evidence="8">
    <location>
        <begin position="230"/>
        <end position="249"/>
    </location>
</feature>
<dbReference type="PANTHER" id="PTHR12416">
    <property type="entry name" value="RRNA-PROCESSING PROTEIN UTP23 HOMOLOG"/>
    <property type="match status" value="1"/>
</dbReference>
<dbReference type="FunFam" id="3.40.50.1010:FF:000006">
    <property type="entry name" value="rRNA-processing protein UTP23 homolog"/>
    <property type="match status" value="1"/>
</dbReference>
<comment type="similarity">
    <text evidence="6">Belongs to the UTP23/FCF1 family. UTP23 subfamily.</text>
</comment>
<sequence>MRQKRAKSYRKQMLVYHHNFKFREPYQVLVDDKIVCDTHKASFDLVKGLQRTLQAEVKPMITQCCIQAIYDTKDQDAIDLAKTFERRRCNHPPKEAKPPLECLESVVSVNGVNKHRYVVASQDLEIRNTLRKVPGVPMVFMNRSVMVMEPLSRSSEKLSRYQEKQKLFKGLNDPSLAGKPAPEKVSEENAPAPGSKKRKGPKGPNPLSMKKKKENDTPDEAKNKVKSDPTTTTTTTTTTATETITNGSTSRRRKRSHKSASSRQREIGDEQSDGETSQEKK</sequence>
<dbReference type="GO" id="GO:0000472">
    <property type="term" value="P:endonucleolytic cleavage to generate mature 5'-end of SSU-rRNA from (SSU-rRNA, 5.8S rRNA, LSU-rRNA)"/>
    <property type="evidence" value="ECO:0007669"/>
    <property type="project" value="EnsemblFungi"/>
</dbReference>
<evidence type="ECO:0000256" key="7">
    <source>
        <dbReference type="ARBA" id="ARBA00076388"/>
    </source>
</evidence>
<feature type="domain" description="UTP23 sensor motif region" evidence="9">
    <location>
        <begin position="196"/>
        <end position="213"/>
    </location>
</feature>
<dbReference type="Proteomes" id="UP000054304">
    <property type="component" value="Unassembled WGS sequence"/>
</dbReference>
<dbReference type="Pfam" id="PF04900">
    <property type="entry name" value="Fcf1"/>
    <property type="match status" value="1"/>
</dbReference>
<dbReference type="InterPro" id="IPR006984">
    <property type="entry name" value="Fcf1/UTP23"/>
</dbReference>
<dbReference type="GO" id="GO:0070181">
    <property type="term" value="F:small ribosomal subunit rRNA binding"/>
    <property type="evidence" value="ECO:0007669"/>
    <property type="project" value="EnsemblFungi"/>
</dbReference>
<comment type="subcellular location">
    <subcellularLocation>
        <location evidence="1">Nucleus</location>
        <location evidence="1">Nucleolus</location>
    </subcellularLocation>
</comment>
<dbReference type="HOGENOM" id="CLU_053567_1_0_1"/>
<name>A0A0C7NA28_9SACH</name>
<evidence type="ECO:0000259" key="9">
    <source>
        <dbReference type="Pfam" id="PF24779"/>
    </source>
</evidence>
<dbReference type="SUPFAM" id="SSF88723">
    <property type="entry name" value="PIN domain-like"/>
    <property type="match status" value="1"/>
</dbReference>
<feature type="compositionally biased region" description="Basic residues" evidence="8">
    <location>
        <begin position="250"/>
        <end position="260"/>
    </location>
</feature>